<dbReference type="Gene3D" id="1.10.10.10">
    <property type="entry name" value="Winged helix-like DNA-binding domain superfamily/Winged helix DNA-binding domain"/>
    <property type="match status" value="1"/>
</dbReference>
<dbReference type="InterPro" id="IPR036388">
    <property type="entry name" value="WH-like_DNA-bd_sf"/>
</dbReference>
<evidence type="ECO:0000256" key="1">
    <source>
        <dbReference type="SAM" id="MobiDB-lite"/>
    </source>
</evidence>
<evidence type="ECO:0000313" key="4">
    <source>
        <dbReference type="Proteomes" id="UP000183561"/>
    </source>
</evidence>
<dbReference type="RefSeq" id="WP_016881817.1">
    <property type="nucleotide sequence ID" value="NZ_FNSV01000005.1"/>
</dbReference>
<organism evidence="3 4">
    <name type="scientific">Rhodococcus koreensis</name>
    <dbReference type="NCBI Taxonomy" id="99653"/>
    <lineage>
        <taxon>Bacteria</taxon>
        <taxon>Bacillati</taxon>
        <taxon>Actinomycetota</taxon>
        <taxon>Actinomycetes</taxon>
        <taxon>Mycobacteriales</taxon>
        <taxon>Nocardiaceae</taxon>
        <taxon>Rhodococcus</taxon>
    </lineage>
</organism>
<dbReference type="EMBL" id="FNSV01000005">
    <property type="protein sequence ID" value="SEB70004.1"/>
    <property type="molecule type" value="Genomic_DNA"/>
</dbReference>
<dbReference type="InterPro" id="IPR005561">
    <property type="entry name" value="ANTAR"/>
</dbReference>
<dbReference type="AlphaFoldDB" id="A0A1H4LH75"/>
<sequence length="90" mass="9390">MAALHSHTLTHPRGTGSRTRALDTAEGVLIGIRRIPAADAFDELVSAARRHGVSVFTLAEALVALASGNEAPQPAAARAARTEWGALLRP</sequence>
<gene>
    <name evidence="3" type="ORF">SAMN04490239_1284</name>
</gene>
<dbReference type="Proteomes" id="UP000183561">
    <property type="component" value="Unassembled WGS sequence"/>
</dbReference>
<accession>A0A1H4LH75</accession>
<protein>
    <submittedName>
        <fullName evidence="3">ANTAR domain-containing protein</fullName>
    </submittedName>
</protein>
<keyword evidence="4" id="KW-1185">Reference proteome</keyword>
<dbReference type="GO" id="GO:0003723">
    <property type="term" value="F:RNA binding"/>
    <property type="evidence" value="ECO:0007669"/>
    <property type="project" value="InterPro"/>
</dbReference>
<name>A0A1H4LH75_9NOCA</name>
<evidence type="ECO:0000313" key="3">
    <source>
        <dbReference type="EMBL" id="SEB70004.1"/>
    </source>
</evidence>
<dbReference type="SMART" id="SM01012">
    <property type="entry name" value="ANTAR"/>
    <property type="match status" value="1"/>
</dbReference>
<feature type="region of interest" description="Disordered" evidence="1">
    <location>
        <begin position="1"/>
        <end position="20"/>
    </location>
</feature>
<feature type="domain" description="ANTAR" evidence="2">
    <location>
        <begin position="8"/>
        <end position="63"/>
    </location>
</feature>
<proteinExistence type="predicted"/>
<reference evidence="4" key="1">
    <citation type="submission" date="2016-10" db="EMBL/GenBank/DDBJ databases">
        <authorList>
            <person name="Varghese N."/>
            <person name="Submissions S."/>
        </authorList>
    </citation>
    <scope>NUCLEOTIDE SEQUENCE [LARGE SCALE GENOMIC DNA]</scope>
    <source>
        <strain evidence="4">DSM 44498</strain>
    </source>
</reference>
<dbReference type="Pfam" id="PF03861">
    <property type="entry name" value="ANTAR"/>
    <property type="match status" value="1"/>
</dbReference>
<evidence type="ECO:0000259" key="2">
    <source>
        <dbReference type="SMART" id="SM01012"/>
    </source>
</evidence>